<evidence type="ECO:0000256" key="2">
    <source>
        <dbReference type="ARBA" id="ARBA00022448"/>
    </source>
</evidence>
<dbReference type="GO" id="GO:0055085">
    <property type="term" value="P:transmembrane transport"/>
    <property type="evidence" value="ECO:0007669"/>
    <property type="project" value="InterPro"/>
</dbReference>
<dbReference type="Pfam" id="PF00528">
    <property type="entry name" value="BPD_transp_1"/>
    <property type="match status" value="1"/>
</dbReference>
<feature type="transmembrane region" description="Helical" evidence="7">
    <location>
        <begin position="101"/>
        <end position="124"/>
    </location>
</feature>
<dbReference type="OrthoDB" id="2063054at2"/>
<protein>
    <submittedName>
        <fullName evidence="9">Carbohydrate ABC transporter permease</fullName>
    </submittedName>
</protein>
<evidence type="ECO:0000256" key="5">
    <source>
        <dbReference type="ARBA" id="ARBA00022989"/>
    </source>
</evidence>
<evidence type="ECO:0000256" key="1">
    <source>
        <dbReference type="ARBA" id="ARBA00004651"/>
    </source>
</evidence>
<dbReference type="CDD" id="cd06261">
    <property type="entry name" value="TM_PBP2"/>
    <property type="match status" value="1"/>
</dbReference>
<keyword evidence="3" id="KW-1003">Cell membrane</keyword>
<keyword evidence="4 7" id="KW-0812">Transmembrane</keyword>
<dbReference type="Proteomes" id="UP000294739">
    <property type="component" value="Unassembled WGS sequence"/>
</dbReference>
<reference evidence="9 10" key="1">
    <citation type="submission" date="2019-03" db="EMBL/GenBank/DDBJ databases">
        <title>Draft genome sequences of novel Actinobacteria.</title>
        <authorList>
            <person name="Sahin N."/>
            <person name="Ay H."/>
            <person name="Saygin H."/>
        </authorList>
    </citation>
    <scope>NUCLEOTIDE SEQUENCE [LARGE SCALE GENOMIC DNA]</scope>
    <source>
        <strain evidence="9 10">5K138</strain>
    </source>
</reference>
<dbReference type="SUPFAM" id="SSF161098">
    <property type="entry name" value="MetI-like"/>
    <property type="match status" value="1"/>
</dbReference>
<keyword evidence="10" id="KW-1185">Reference proteome</keyword>
<dbReference type="GO" id="GO:0005886">
    <property type="term" value="C:plasma membrane"/>
    <property type="evidence" value="ECO:0007669"/>
    <property type="project" value="UniProtKB-SubCell"/>
</dbReference>
<evidence type="ECO:0000259" key="8">
    <source>
        <dbReference type="PROSITE" id="PS50928"/>
    </source>
</evidence>
<proteinExistence type="inferred from homology"/>
<keyword evidence="6 7" id="KW-0472">Membrane</keyword>
<sequence>MAARVLRPAILLILGLIWLVPVYLLVVNAAKPAARYASDQVWRPVGEFALFDNIQEAWELAGLADAVTSTLIYSVVAPALAVLIGAAIGFGIVALRLRHGFFWFVLVFGGTVFPLQMILMPLFVGYVEAEIYDSRLGMLAIYTAITLPFSALVMRNFLGGIAHQVFEAAVMDGATTWRIFWRIYLPMSTSALVAVFILQATFVWNDLLLGLVLSQSDEVRPLMTALTSLQNTYGGSQLVTVLAGGLLVSLPTVVLFLSTQRIFSRGLNLGQF</sequence>
<feature type="transmembrane region" description="Helical" evidence="7">
    <location>
        <begin position="179"/>
        <end position="204"/>
    </location>
</feature>
<dbReference type="AlphaFoldDB" id="A0A4R5DDV4"/>
<dbReference type="Gene3D" id="1.10.3720.10">
    <property type="entry name" value="MetI-like"/>
    <property type="match status" value="1"/>
</dbReference>
<dbReference type="InterPro" id="IPR000515">
    <property type="entry name" value="MetI-like"/>
</dbReference>
<organism evidence="9 10">
    <name type="scientific">Jiangella asiatica</name>
    <dbReference type="NCBI Taxonomy" id="2530372"/>
    <lineage>
        <taxon>Bacteria</taxon>
        <taxon>Bacillati</taxon>
        <taxon>Actinomycetota</taxon>
        <taxon>Actinomycetes</taxon>
        <taxon>Jiangellales</taxon>
        <taxon>Jiangellaceae</taxon>
        <taxon>Jiangella</taxon>
    </lineage>
</organism>
<feature type="transmembrane region" description="Helical" evidence="7">
    <location>
        <begin position="238"/>
        <end position="257"/>
    </location>
</feature>
<evidence type="ECO:0000256" key="6">
    <source>
        <dbReference type="ARBA" id="ARBA00023136"/>
    </source>
</evidence>
<dbReference type="EMBL" id="SMKZ01000022">
    <property type="protein sequence ID" value="TDE08755.1"/>
    <property type="molecule type" value="Genomic_DNA"/>
</dbReference>
<name>A0A4R5DDV4_9ACTN</name>
<accession>A0A4R5DDV4</accession>
<comment type="subcellular location">
    <subcellularLocation>
        <location evidence="1 7">Cell membrane</location>
        <topology evidence="1 7">Multi-pass membrane protein</topology>
    </subcellularLocation>
</comment>
<dbReference type="InParanoid" id="A0A4R5DDV4"/>
<feature type="transmembrane region" description="Helical" evidence="7">
    <location>
        <begin position="136"/>
        <end position="158"/>
    </location>
</feature>
<keyword evidence="2 7" id="KW-0813">Transport</keyword>
<gene>
    <name evidence="9" type="ORF">E1269_16430</name>
</gene>
<dbReference type="RefSeq" id="WP_131896402.1">
    <property type="nucleotide sequence ID" value="NZ_SMKZ01000022.1"/>
</dbReference>
<dbReference type="InterPro" id="IPR035906">
    <property type="entry name" value="MetI-like_sf"/>
</dbReference>
<feature type="domain" description="ABC transmembrane type-1" evidence="8">
    <location>
        <begin position="67"/>
        <end position="259"/>
    </location>
</feature>
<evidence type="ECO:0000313" key="9">
    <source>
        <dbReference type="EMBL" id="TDE08755.1"/>
    </source>
</evidence>
<comment type="caution">
    <text evidence="9">The sequence shown here is derived from an EMBL/GenBank/DDBJ whole genome shotgun (WGS) entry which is preliminary data.</text>
</comment>
<dbReference type="PANTHER" id="PTHR43744:SF12">
    <property type="entry name" value="ABC TRANSPORTER PERMEASE PROTEIN MG189-RELATED"/>
    <property type="match status" value="1"/>
</dbReference>
<dbReference type="PANTHER" id="PTHR43744">
    <property type="entry name" value="ABC TRANSPORTER PERMEASE PROTEIN MG189-RELATED-RELATED"/>
    <property type="match status" value="1"/>
</dbReference>
<feature type="transmembrane region" description="Helical" evidence="7">
    <location>
        <begin position="71"/>
        <end position="94"/>
    </location>
</feature>
<keyword evidence="5 7" id="KW-1133">Transmembrane helix</keyword>
<evidence type="ECO:0000313" key="10">
    <source>
        <dbReference type="Proteomes" id="UP000294739"/>
    </source>
</evidence>
<dbReference type="PROSITE" id="PS50928">
    <property type="entry name" value="ABC_TM1"/>
    <property type="match status" value="1"/>
</dbReference>
<evidence type="ECO:0000256" key="7">
    <source>
        <dbReference type="RuleBase" id="RU363032"/>
    </source>
</evidence>
<comment type="similarity">
    <text evidence="7">Belongs to the binding-protein-dependent transport system permease family.</text>
</comment>
<evidence type="ECO:0000256" key="4">
    <source>
        <dbReference type="ARBA" id="ARBA00022692"/>
    </source>
</evidence>
<evidence type="ECO:0000256" key="3">
    <source>
        <dbReference type="ARBA" id="ARBA00022475"/>
    </source>
</evidence>